<protein>
    <submittedName>
        <fullName evidence="2">Uncharacterized protein</fullName>
    </submittedName>
</protein>
<reference evidence="2" key="1">
    <citation type="submission" date="2021-01" db="EMBL/GenBank/DDBJ databases">
        <title>Whole genome shotgun sequence of Rugosimonospora africana NBRC 104875.</title>
        <authorList>
            <person name="Komaki H."/>
            <person name="Tamura T."/>
        </authorList>
    </citation>
    <scope>NUCLEOTIDE SEQUENCE</scope>
    <source>
        <strain evidence="2">NBRC 104875</strain>
    </source>
</reference>
<dbReference type="EMBL" id="BONZ01000066">
    <property type="protein sequence ID" value="GIH18394.1"/>
    <property type="molecule type" value="Genomic_DNA"/>
</dbReference>
<evidence type="ECO:0000256" key="1">
    <source>
        <dbReference type="SAM" id="MobiDB-lite"/>
    </source>
</evidence>
<accession>A0A8J3QWG6</accession>
<organism evidence="2 3">
    <name type="scientific">Rugosimonospora africana</name>
    <dbReference type="NCBI Taxonomy" id="556532"/>
    <lineage>
        <taxon>Bacteria</taxon>
        <taxon>Bacillati</taxon>
        <taxon>Actinomycetota</taxon>
        <taxon>Actinomycetes</taxon>
        <taxon>Micromonosporales</taxon>
        <taxon>Micromonosporaceae</taxon>
        <taxon>Rugosimonospora</taxon>
    </lineage>
</organism>
<dbReference type="AlphaFoldDB" id="A0A8J3QWG6"/>
<keyword evidence="3" id="KW-1185">Reference proteome</keyword>
<feature type="compositionally biased region" description="Low complexity" evidence="1">
    <location>
        <begin position="92"/>
        <end position="113"/>
    </location>
</feature>
<comment type="caution">
    <text evidence="2">The sequence shown here is derived from an EMBL/GenBank/DDBJ whole genome shotgun (WGS) entry which is preliminary data.</text>
</comment>
<feature type="region of interest" description="Disordered" evidence="1">
    <location>
        <begin position="47"/>
        <end position="176"/>
    </location>
</feature>
<dbReference type="Proteomes" id="UP000642748">
    <property type="component" value="Unassembled WGS sequence"/>
</dbReference>
<evidence type="ECO:0000313" key="2">
    <source>
        <dbReference type="EMBL" id="GIH18394.1"/>
    </source>
</evidence>
<proteinExistence type="predicted"/>
<gene>
    <name evidence="2" type="ORF">Raf01_65660</name>
</gene>
<feature type="compositionally biased region" description="Basic and acidic residues" evidence="1">
    <location>
        <begin position="158"/>
        <end position="167"/>
    </location>
</feature>
<name>A0A8J3QWG6_9ACTN</name>
<sequence length="176" mass="17654">MPPVRLLRHRMVGRLRRWSAAVLDTGGDVAGGEAPAVAIVVTAASADSGPVGGRRLRDPVPTDPTSATSGGSATPIARPVEASTAMSPSGSVPTPGATGAPAVGGTAPDTGQDSDSDSGHHSGFDSGPRVAAGDRMIRPCAPADASVDAPYDWSGSWRDTRLAEPDRSQTLPLPAG</sequence>
<evidence type="ECO:0000313" key="3">
    <source>
        <dbReference type="Proteomes" id="UP000642748"/>
    </source>
</evidence>
<feature type="compositionally biased region" description="Polar residues" evidence="1">
    <location>
        <begin position="63"/>
        <end position="72"/>
    </location>
</feature>